<comment type="caution">
    <text evidence="1">The sequence shown here is derived from an EMBL/GenBank/DDBJ whole genome shotgun (WGS) entry which is preliminary data.</text>
</comment>
<reference evidence="1 2" key="1">
    <citation type="journal article" date="2024" name="G3 (Bethesda)">
        <title>Genome assembly of Hibiscus sabdariffa L. provides insights into metabolisms of medicinal natural products.</title>
        <authorList>
            <person name="Kim T."/>
        </authorList>
    </citation>
    <scope>NUCLEOTIDE SEQUENCE [LARGE SCALE GENOMIC DNA]</scope>
    <source>
        <strain evidence="1">TK-2024</strain>
        <tissue evidence="1">Old leaves</tissue>
    </source>
</reference>
<organism evidence="1 2">
    <name type="scientific">Hibiscus sabdariffa</name>
    <name type="common">roselle</name>
    <dbReference type="NCBI Taxonomy" id="183260"/>
    <lineage>
        <taxon>Eukaryota</taxon>
        <taxon>Viridiplantae</taxon>
        <taxon>Streptophyta</taxon>
        <taxon>Embryophyta</taxon>
        <taxon>Tracheophyta</taxon>
        <taxon>Spermatophyta</taxon>
        <taxon>Magnoliopsida</taxon>
        <taxon>eudicotyledons</taxon>
        <taxon>Gunneridae</taxon>
        <taxon>Pentapetalae</taxon>
        <taxon>rosids</taxon>
        <taxon>malvids</taxon>
        <taxon>Malvales</taxon>
        <taxon>Malvaceae</taxon>
        <taxon>Malvoideae</taxon>
        <taxon>Hibiscus</taxon>
    </lineage>
</organism>
<protein>
    <submittedName>
        <fullName evidence="1">Uncharacterized protein</fullName>
    </submittedName>
</protein>
<gene>
    <name evidence="1" type="ORF">V6N11_060193</name>
</gene>
<proteinExistence type="predicted"/>
<accession>A0ABR1Z8P5</accession>
<name>A0ABR1Z8P5_9ROSI</name>
<evidence type="ECO:0000313" key="2">
    <source>
        <dbReference type="Proteomes" id="UP001396334"/>
    </source>
</evidence>
<sequence>MLFSVTGTTLDKPQEELVTISVQFESYVEFVLVKRIQKKGFFGSEITKVMLTWDGVSPRSHGGRLHWDNVLRGDIFFVLDAD</sequence>
<dbReference type="EMBL" id="JBBPBN010002305">
    <property type="protein sequence ID" value="KAK8476311.1"/>
    <property type="molecule type" value="Genomic_DNA"/>
</dbReference>
<keyword evidence="2" id="KW-1185">Reference proteome</keyword>
<dbReference type="Proteomes" id="UP001396334">
    <property type="component" value="Unassembled WGS sequence"/>
</dbReference>
<evidence type="ECO:0000313" key="1">
    <source>
        <dbReference type="EMBL" id="KAK8476311.1"/>
    </source>
</evidence>